<proteinExistence type="inferred from homology"/>
<dbReference type="InterPro" id="IPR045229">
    <property type="entry name" value="TPP_enz"/>
</dbReference>
<dbReference type="GO" id="GO:0000287">
    <property type="term" value="F:magnesium ion binding"/>
    <property type="evidence" value="ECO:0007669"/>
    <property type="project" value="UniProtKB-ARBA"/>
</dbReference>
<accession>A0A918FCG7</accession>
<sequence length="573" mass="60894">MSAPAGPEFGSDAIVELLVELGIDLIPFAPGATFRGIHDSLVNGRADAPEIIECLHEEISVAVAHGYAKASGKPAAAALHDIVGLQHATMAIYNAWCDRVPLLLLGGTGPVDAALRRPWIDWIHTANIQATQVRDYTKWDDQPASLPAAMEAMIRGRQLAVAAPQGPVYLTIDSEIQENLVPEGFRVPDPGRYAPAEAIAPAPAAVEAIAARLVEAEGPLIAVESVDRQQSALEALVRLAELLGAGVVEVQRDYNRTELCVPTRHPLNLTGMPLPARPDVVLALEVRDVAVVPGLDAEATVLQVTTSGLAPKAWAADLQRVQPAELLVPAQVSATLPLLVAAVERLLAERPEARRRAEERGAATTGHSAAARTAWAATAADAERITPALLAARLDTATRGHDRVLANGSLHNWVHRIWDIGRVDRYLGSSGGAGLGYGLGASIGAALAHRGTERLVIDIQSDGDAMMTPGALWTAARHRVPLLIVVENNRMWGNSFMHAVKIAELRGRSTEHAGIGTRIDDPAVDFVSLAASMGIDAGWRVERVEELDAALAAAVEHVTSRRLPAIVDVRTEE</sequence>
<keyword evidence="2" id="KW-0786">Thiamine pyrophosphate</keyword>
<reference evidence="5" key="1">
    <citation type="journal article" date="2014" name="Int. J. Syst. Evol. Microbiol.">
        <title>Complete genome sequence of Corynebacterium casei LMG S-19264T (=DSM 44701T), isolated from a smear-ripened cheese.</title>
        <authorList>
            <consortium name="US DOE Joint Genome Institute (JGI-PGF)"/>
            <person name="Walter F."/>
            <person name="Albersmeier A."/>
            <person name="Kalinowski J."/>
            <person name="Ruckert C."/>
        </authorList>
    </citation>
    <scope>NUCLEOTIDE SEQUENCE</scope>
    <source>
        <strain evidence="5">JCM 3346</strain>
    </source>
</reference>
<dbReference type="GO" id="GO:0009099">
    <property type="term" value="P:L-valine biosynthetic process"/>
    <property type="evidence" value="ECO:0007669"/>
    <property type="project" value="TreeGrafter"/>
</dbReference>
<dbReference type="PANTHER" id="PTHR18968:SF13">
    <property type="entry name" value="ACETOLACTATE SYNTHASE CATALYTIC SUBUNIT, MITOCHONDRIAL"/>
    <property type="match status" value="1"/>
</dbReference>
<name>A0A918FCG7_AGRME</name>
<dbReference type="GO" id="GO:0005948">
    <property type="term" value="C:acetolactate synthase complex"/>
    <property type="evidence" value="ECO:0007669"/>
    <property type="project" value="TreeGrafter"/>
</dbReference>
<reference evidence="5" key="2">
    <citation type="submission" date="2020-09" db="EMBL/GenBank/DDBJ databases">
        <authorList>
            <person name="Sun Q."/>
            <person name="Ohkuma M."/>
        </authorList>
    </citation>
    <scope>NUCLEOTIDE SEQUENCE</scope>
    <source>
        <strain evidence="5">JCM 3346</strain>
    </source>
</reference>
<dbReference type="GO" id="GO:0050660">
    <property type="term" value="F:flavin adenine dinucleotide binding"/>
    <property type="evidence" value="ECO:0007669"/>
    <property type="project" value="TreeGrafter"/>
</dbReference>
<dbReference type="InterPro" id="IPR012001">
    <property type="entry name" value="Thiamin_PyroP_enz_TPP-bd_dom"/>
</dbReference>
<dbReference type="InterPro" id="IPR029035">
    <property type="entry name" value="DHS-like_NAD/FAD-binding_dom"/>
</dbReference>
<comment type="similarity">
    <text evidence="1">Belongs to the TPP enzyme family.</text>
</comment>
<evidence type="ECO:0000259" key="3">
    <source>
        <dbReference type="Pfam" id="PF02775"/>
    </source>
</evidence>
<dbReference type="Proteomes" id="UP000610303">
    <property type="component" value="Unassembled WGS sequence"/>
</dbReference>
<evidence type="ECO:0000313" key="5">
    <source>
        <dbReference type="EMBL" id="GGR27089.1"/>
    </source>
</evidence>
<dbReference type="GO" id="GO:0009097">
    <property type="term" value="P:isoleucine biosynthetic process"/>
    <property type="evidence" value="ECO:0007669"/>
    <property type="project" value="TreeGrafter"/>
</dbReference>
<dbReference type="Pfam" id="PF02775">
    <property type="entry name" value="TPP_enzyme_C"/>
    <property type="match status" value="1"/>
</dbReference>
<dbReference type="InterPro" id="IPR011766">
    <property type="entry name" value="TPP_enzyme_TPP-bd"/>
</dbReference>
<evidence type="ECO:0000313" key="6">
    <source>
        <dbReference type="Proteomes" id="UP000610303"/>
    </source>
</evidence>
<gene>
    <name evidence="5" type="ORF">GCM10010196_20780</name>
</gene>
<evidence type="ECO:0000259" key="4">
    <source>
        <dbReference type="Pfam" id="PF02776"/>
    </source>
</evidence>
<dbReference type="Pfam" id="PF02776">
    <property type="entry name" value="TPP_enzyme_N"/>
    <property type="match status" value="1"/>
</dbReference>
<dbReference type="SUPFAM" id="SSF52518">
    <property type="entry name" value="Thiamin diphosphate-binding fold (THDP-binding)"/>
    <property type="match status" value="2"/>
</dbReference>
<protein>
    <submittedName>
        <fullName evidence="5">Thiamine pyrophosphate-binding protein</fullName>
    </submittedName>
</protein>
<evidence type="ECO:0000256" key="2">
    <source>
        <dbReference type="ARBA" id="ARBA00023052"/>
    </source>
</evidence>
<dbReference type="GO" id="GO:0030976">
    <property type="term" value="F:thiamine pyrophosphate binding"/>
    <property type="evidence" value="ECO:0007669"/>
    <property type="project" value="InterPro"/>
</dbReference>
<evidence type="ECO:0000256" key="1">
    <source>
        <dbReference type="ARBA" id="ARBA00007812"/>
    </source>
</evidence>
<dbReference type="InterPro" id="IPR029061">
    <property type="entry name" value="THDP-binding"/>
</dbReference>
<dbReference type="RefSeq" id="WP_189085298.1">
    <property type="nucleotide sequence ID" value="NZ_BMRJ01000002.1"/>
</dbReference>
<dbReference type="CDD" id="cd07035">
    <property type="entry name" value="TPP_PYR_POX_like"/>
    <property type="match status" value="1"/>
</dbReference>
<feature type="domain" description="Thiamine pyrophosphate enzyme N-terminal TPP-binding" evidence="4">
    <location>
        <begin position="10"/>
        <end position="115"/>
    </location>
</feature>
<dbReference type="Gene3D" id="3.40.50.970">
    <property type="match status" value="2"/>
</dbReference>
<feature type="domain" description="Thiamine pyrophosphate enzyme TPP-binding" evidence="3">
    <location>
        <begin position="408"/>
        <end position="568"/>
    </location>
</feature>
<dbReference type="SUPFAM" id="SSF52467">
    <property type="entry name" value="DHS-like NAD/FAD-binding domain"/>
    <property type="match status" value="1"/>
</dbReference>
<comment type="caution">
    <text evidence="5">The sequence shown here is derived from an EMBL/GenBank/DDBJ whole genome shotgun (WGS) entry which is preliminary data.</text>
</comment>
<keyword evidence="6" id="KW-1185">Reference proteome</keyword>
<organism evidence="5 6">
    <name type="scientific">Agromyces mediolanus</name>
    <name type="common">Corynebacterium mediolanum</name>
    <dbReference type="NCBI Taxonomy" id="41986"/>
    <lineage>
        <taxon>Bacteria</taxon>
        <taxon>Bacillati</taxon>
        <taxon>Actinomycetota</taxon>
        <taxon>Actinomycetes</taxon>
        <taxon>Micrococcales</taxon>
        <taxon>Microbacteriaceae</taxon>
        <taxon>Agromyces</taxon>
    </lineage>
</organism>
<dbReference type="PANTHER" id="PTHR18968">
    <property type="entry name" value="THIAMINE PYROPHOSPHATE ENZYMES"/>
    <property type="match status" value="1"/>
</dbReference>
<dbReference type="Gene3D" id="3.40.50.1220">
    <property type="entry name" value="TPP-binding domain"/>
    <property type="match status" value="1"/>
</dbReference>
<dbReference type="EMBL" id="BMRJ01000002">
    <property type="protein sequence ID" value="GGR27089.1"/>
    <property type="molecule type" value="Genomic_DNA"/>
</dbReference>
<dbReference type="GO" id="GO:0003984">
    <property type="term" value="F:acetolactate synthase activity"/>
    <property type="evidence" value="ECO:0007669"/>
    <property type="project" value="TreeGrafter"/>
</dbReference>
<dbReference type="AlphaFoldDB" id="A0A918FCG7"/>